<evidence type="ECO:0000256" key="2">
    <source>
        <dbReference type="ARBA" id="ARBA00005528"/>
    </source>
</evidence>
<comment type="catalytic activity">
    <reaction evidence="11 12">
        <text>uridine(1498) in 16S rRNA + S-adenosyl-L-methionine = N(3)-methyluridine(1498) in 16S rRNA + S-adenosyl-L-homocysteine + H(+)</text>
        <dbReference type="Rhea" id="RHEA:42920"/>
        <dbReference type="Rhea" id="RHEA-COMP:10283"/>
        <dbReference type="Rhea" id="RHEA-COMP:10284"/>
        <dbReference type="ChEBI" id="CHEBI:15378"/>
        <dbReference type="ChEBI" id="CHEBI:57856"/>
        <dbReference type="ChEBI" id="CHEBI:59789"/>
        <dbReference type="ChEBI" id="CHEBI:65315"/>
        <dbReference type="ChEBI" id="CHEBI:74502"/>
        <dbReference type="EC" id="2.1.1.193"/>
    </reaction>
</comment>
<dbReference type="GO" id="GO:0070475">
    <property type="term" value="P:rRNA base methylation"/>
    <property type="evidence" value="ECO:0007669"/>
    <property type="project" value="TreeGrafter"/>
</dbReference>
<dbReference type="GO" id="GO:0005737">
    <property type="term" value="C:cytoplasm"/>
    <property type="evidence" value="ECO:0007669"/>
    <property type="project" value="UniProtKB-SubCell"/>
</dbReference>
<evidence type="ECO:0000313" key="16">
    <source>
        <dbReference type="Proteomes" id="UP001285636"/>
    </source>
</evidence>
<dbReference type="CDD" id="cd18084">
    <property type="entry name" value="RsmE-like"/>
    <property type="match status" value="1"/>
</dbReference>
<feature type="domain" description="Ribosomal RNA small subunit methyltransferase E methyltransferase" evidence="13">
    <location>
        <begin position="73"/>
        <end position="243"/>
    </location>
</feature>
<evidence type="ECO:0000256" key="5">
    <source>
        <dbReference type="ARBA" id="ARBA00022490"/>
    </source>
</evidence>
<dbReference type="FunFam" id="3.40.1280.10:FF:000024">
    <property type="entry name" value="Ribosomal RNA small subunit methyltransferase E"/>
    <property type="match status" value="1"/>
</dbReference>
<gene>
    <name evidence="15" type="ORF">RYX45_01960</name>
</gene>
<evidence type="ECO:0000256" key="1">
    <source>
        <dbReference type="ARBA" id="ARBA00004496"/>
    </source>
</evidence>
<dbReference type="Proteomes" id="UP001285636">
    <property type="component" value="Unassembled WGS sequence"/>
</dbReference>
<comment type="caution">
    <text evidence="15">The sequence shown here is derived from an EMBL/GenBank/DDBJ whole genome shotgun (WGS) entry which is preliminary data.</text>
</comment>
<sequence length="250" mass="27546">MQRYFVSEDQLNGSTVTITGDDVKHIARVMRMQEGEEIIVSNNAGTTVLAKLKKLSESDIQAEVLEELDPKTELPIKVTVAQGLPKGDKLELITQKGTELGVSCFQPFQASRSIVKWDMKKAKKKVERLEKIAKEAAEQSYREIIPTIKEAASFTQLLETIESYTHTIVAYEESAKTGEASNLHNVLNQVKSGDSVLIVIGPEGGLTEEEVSELEGKGAVLCGLGPRIIRTETAPLYVMAAISYHLELMR</sequence>
<keyword evidence="9 12" id="KW-0949">S-adenosyl-L-methionine</keyword>
<comment type="similarity">
    <text evidence="2 12">Belongs to the RNA methyltransferase RsmE family.</text>
</comment>
<name>A0AAJ2KSK4_ALKPS</name>
<keyword evidence="7 12" id="KW-0489">Methyltransferase</keyword>
<dbReference type="InterPro" id="IPR015947">
    <property type="entry name" value="PUA-like_sf"/>
</dbReference>
<dbReference type="Gene3D" id="3.40.1280.10">
    <property type="match status" value="1"/>
</dbReference>
<dbReference type="InterPro" id="IPR046887">
    <property type="entry name" value="RsmE_PUA-like"/>
</dbReference>
<organism evidence="15 16">
    <name type="scientific">Alkalihalophilus pseudofirmus</name>
    <name type="common">Bacillus pseudofirmus</name>
    <dbReference type="NCBI Taxonomy" id="79885"/>
    <lineage>
        <taxon>Bacteria</taxon>
        <taxon>Bacillati</taxon>
        <taxon>Bacillota</taxon>
        <taxon>Bacilli</taxon>
        <taxon>Bacillales</taxon>
        <taxon>Bacillaceae</taxon>
        <taxon>Alkalihalophilus</taxon>
    </lineage>
</organism>
<reference evidence="15" key="1">
    <citation type="submission" date="2023-10" db="EMBL/GenBank/DDBJ databases">
        <title>Screening of Alkalihalophilus pseudofirmusBZ-TG-HK211 and Its Alleviation of Salt Stress on Rapeseed Growth.</title>
        <authorList>
            <person name="Zhao B."/>
            <person name="Guo T."/>
        </authorList>
    </citation>
    <scope>NUCLEOTIDE SEQUENCE</scope>
    <source>
        <strain evidence="15">BZ-TG-HK211</strain>
    </source>
</reference>
<dbReference type="InterPro" id="IPR029028">
    <property type="entry name" value="Alpha/beta_knot_MTases"/>
</dbReference>
<protein>
    <recommendedName>
        <fullName evidence="4 12">Ribosomal RNA small subunit methyltransferase E</fullName>
        <ecNumber evidence="3 12">2.1.1.193</ecNumber>
    </recommendedName>
</protein>
<evidence type="ECO:0000259" key="14">
    <source>
        <dbReference type="Pfam" id="PF20260"/>
    </source>
</evidence>
<dbReference type="SUPFAM" id="SSF75217">
    <property type="entry name" value="alpha/beta knot"/>
    <property type="match status" value="1"/>
</dbReference>
<evidence type="ECO:0000313" key="15">
    <source>
        <dbReference type="EMBL" id="MDV2883929.1"/>
    </source>
</evidence>
<dbReference type="InterPro" id="IPR046886">
    <property type="entry name" value="RsmE_MTase_dom"/>
</dbReference>
<evidence type="ECO:0000256" key="10">
    <source>
        <dbReference type="ARBA" id="ARBA00025699"/>
    </source>
</evidence>
<dbReference type="PANTHER" id="PTHR30027">
    <property type="entry name" value="RIBOSOMAL RNA SMALL SUBUNIT METHYLTRANSFERASE E"/>
    <property type="match status" value="1"/>
</dbReference>
<dbReference type="RefSeq" id="WP_289236101.1">
    <property type="nucleotide sequence ID" value="NZ_CP117835.1"/>
</dbReference>
<accession>A0AAJ2KSK4</accession>
<comment type="subcellular location">
    <subcellularLocation>
        <location evidence="1 12">Cytoplasm</location>
    </subcellularLocation>
</comment>
<dbReference type="NCBIfam" id="NF008691">
    <property type="entry name" value="PRK11713.1-4"/>
    <property type="match status" value="1"/>
</dbReference>
<evidence type="ECO:0000256" key="4">
    <source>
        <dbReference type="ARBA" id="ARBA00013673"/>
    </source>
</evidence>
<evidence type="ECO:0000256" key="12">
    <source>
        <dbReference type="PIRNR" id="PIRNR015601"/>
    </source>
</evidence>
<dbReference type="Pfam" id="PF20260">
    <property type="entry name" value="PUA_4"/>
    <property type="match status" value="1"/>
</dbReference>
<dbReference type="PIRSF" id="PIRSF015601">
    <property type="entry name" value="MTase_slr0722"/>
    <property type="match status" value="1"/>
</dbReference>
<dbReference type="InterPro" id="IPR006700">
    <property type="entry name" value="RsmE"/>
</dbReference>
<dbReference type="EMBL" id="JAWJAY010000001">
    <property type="protein sequence ID" value="MDV2883929.1"/>
    <property type="molecule type" value="Genomic_DNA"/>
</dbReference>
<feature type="domain" description="Ribosomal RNA small subunit methyltransferase E PUA-like" evidence="14">
    <location>
        <begin position="18"/>
        <end position="65"/>
    </location>
</feature>
<dbReference type="PANTHER" id="PTHR30027:SF3">
    <property type="entry name" value="16S RRNA (URACIL(1498)-N(3))-METHYLTRANSFERASE"/>
    <property type="match status" value="1"/>
</dbReference>
<evidence type="ECO:0000256" key="8">
    <source>
        <dbReference type="ARBA" id="ARBA00022679"/>
    </source>
</evidence>
<evidence type="ECO:0000256" key="7">
    <source>
        <dbReference type="ARBA" id="ARBA00022603"/>
    </source>
</evidence>
<evidence type="ECO:0000256" key="11">
    <source>
        <dbReference type="ARBA" id="ARBA00047944"/>
    </source>
</evidence>
<comment type="function">
    <text evidence="10 12">Specifically methylates the N3 position of the uracil ring of uridine 1498 (m3U1498) in 16S rRNA. Acts on the fully assembled 30S ribosomal subunit.</text>
</comment>
<dbReference type="GO" id="GO:0070042">
    <property type="term" value="F:rRNA (uridine-N3-)-methyltransferase activity"/>
    <property type="evidence" value="ECO:0007669"/>
    <property type="project" value="TreeGrafter"/>
</dbReference>
<evidence type="ECO:0000256" key="6">
    <source>
        <dbReference type="ARBA" id="ARBA00022552"/>
    </source>
</evidence>
<keyword evidence="6 12" id="KW-0698">rRNA processing</keyword>
<dbReference type="SUPFAM" id="SSF88697">
    <property type="entry name" value="PUA domain-like"/>
    <property type="match status" value="1"/>
</dbReference>
<keyword evidence="8 12" id="KW-0808">Transferase</keyword>
<evidence type="ECO:0000256" key="3">
    <source>
        <dbReference type="ARBA" id="ARBA00012328"/>
    </source>
</evidence>
<keyword evidence="5 12" id="KW-0963">Cytoplasm</keyword>
<dbReference type="Gene3D" id="2.40.240.20">
    <property type="entry name" value="Hypothetical PUA domain-like, domain 1"/>
    <property type="match status" value="1"/>
</dbReference>
<dbReference type="AlphaFoldDB" id="A0AAJ2KSK4"/>
<dbReference type="InterPro" id="IPR029026">
    <property type="entry name" value="tRNA_m1G_MTases_N"/>
</dbReference>
<dbReference type="NCBIfam" id="TIGR00046">
    <property type="entry name" value="RsmE family RNA methyltransferase"/>
    <property type="match status" value="1"/>
</dbReference>
<proteinExistence type="inferred from homology"/>
<dbReference type="EC" id="2.1.1.193" evidence="3 12"/>
<evidence type="ECO:0000259" key="13">
    <source>
        <dbReference type="Pfam" id="PF04452"/>
    </source>
</evidence>
<evidence type="ECO:0000256" key="9">
    <source>
        <dbReference type="ARBA" id="ARBA00022691"/>
    </source>
</evidence>
<dbReference type="Pfam" id="PF04452">
    <property type="entry name" value="Methyltrans_RNA"/>
    <property type="match status" value="1"/>
</dbReference>